<evidence type="ECO:0000313" key="2">
    <source>
        <dbReference type="EMBL" id="KAF4658615.1"/>
    </source>
</evidence>
<proteinExistence type="predicted"/>
<sequence>MLSRRLQQPVSKGQLAPLMRAGGLIQLQQRNRIGGPPVFMQFPPPPPKEYLADGTPKTYPLHQPVFDHGYTWEHWYMTNAGVFHTVYYGEFAKDFPWRWGFLAEKPFWVGAPIVVLGVLCLGHIIQTMGQIGVKPKRYTPEWVEATKERERAENTNPVTRYLDRRRAERGPYYLMSNVLPYHPHFLWMRNSHDYEAAEALAARRERDRELAAQLEAEGKLDMTRAATLHSHTATHSIRATEHAAVMHEKALKALHGTADWDLLKLIKHATFLHALSRHLVLQTAHNPDLSPSAVVVENLAARAEASARAAAYRWHMPFSDTPPYLPILKA</sequence>
<dbReference type="OrthoDB" id="405939at2759"/>
<dbReference type="AlphaFoldDB" id="A0A7J6LH68"/>
<dbReference type="Proteomes" id="UP000572268">
    <property type="component" value="Unassembled WGS sequence"/>
</dbReference>
<keyword evidence="1" id="KW-0812">Transmembrane</keyword>
<organism evidence="2 4">
    <name type="scientific">Perkinsus olseni</name>
    <name type="common">Perkinsus atlanticus</name>
    <dbReference type="NCBI Taxonomy" id="32597"/>
    <lineage>
        <taxon>Eukaryota</taxon>
        <taxon>Sar</taxon>
        <taxon>Alveolata</taxon>
        <taxon>Perkinsozoa</taxon>
        <taxon>Perkinsea</taxon>
        <taxon>Perkinsida</taxon>
        <taxon>Perkinsidae</taxon>
        <taxon>Perkinsus</taxon>
    </lineage>
</organism>
<gene>
    <name evidence="3" type="ORF">FOL46_005067</name>
    <name evidence="2" type="ORF">FOZ61_005503</name>
</gene>
<accession>A0A7J6LH68</accession>
<keyword evidence="1" id="KW-1133">Transmembrane helix</keyword>
<comment type="caution">
    <text evidence="2">The sequence shown here is derived from an EMBL/GenBank/DDBJ whole genome shotgun (WGS) entry which is preliminary data.</text>
</comment>
<evidence type="ECO:0000313" key="5">
    <source>
        <dbReference type="Proteomes" id="UP000572268"/>
    </source>
</evidence>
<dbReference type="EMBL" id="JABANN010000304">
    <property type="protein sequence ID" value="KAF4662950.1"/>
    <property type="molecule type" value="Genomic_DNA"/>
</dbReference>
<dbReference type="EMBL" id="JABAHT010000303">
    <property type="protein sequence ID" value="KAF4658615.1"/>
    <property type="molecule type" value="Genomic_DNA"/>
</dbReference>
<protein>
    <submittedName>
        <fullName evidence="2">Uncharacterized protein</fullName>
    </submittedName>
</protein>
<evidence type="ECO:0000313" key="3">
    <source>
        <dbReference type="EMBL" id="KAF4662950.1"/>
    </source>
</evidence>
<keyword evidence="1" id="KW-0472">Membrane</keyword>
<feature type="transmembrane region" description="Helical" evidence="1">
    <location>
        <begin position="107"/>
        <end position="125"/>
    </location>
</feature>
<reference evidence="4 5" key="1">
    <citation type="submission" date="2020-04" db="EMBL/GenBank/DDBJ databases">
        <title>Perkinsus olseni comparative genomics.</title>
        <authorList>
            <person name="Bogema D.R."/>
        </authorList>
    </citation>
    <scope>NUCLEOTIDE SEQUENCE [LARGE SCALE GENOMIC DNA]</scope>
    <source>
        <strain evidence="2">ATCC PRA-179</strain>
        <strain evidence="3">ATCC PRA-31</strain>
    </source>
</reference>
<dbReference type="Proteomes" id="UP000570595">
    <property type="component" value="Unassembled WGS sequence"/>
</dbReference>
<name>A0A7J6LH68_PEROL</name>
<evidence type="ECO:0000256" key="1">
    <source>
        <dbReference type="SAM" id="Phobius"/>
    </source>
</evidence>
<evidence type="ECO:0000313" key="4">
    <source>
        <dbReference type="Proteomes" id="UP000570595"/>
    </source>
</evidence>